<name>A0A7T8VUN8_9FIRM</name>
<reference evidence="2 5" key="1">
    <citation type="submission" date="2019-06" db="EMBL/GenBank/DDBJ databases">
        <title>Draft genome sequence of [Clostridium] clostridioforme NBRC 113352.</title>
        <authorList>
            <person name="Miura T."/>
            <person name="Furukawa M."/>
            <person name="Shimamura M."/>
            <person name="Ohyama Y."/>
            <person name="Yamazoe A."/>
            <person name="Kawasaki H."/>
        </authorList>
    </citation>
    <scope>NUCLEOTIDE SEQUENCE [LARGE SCALE GENOMIC DNA]</scope>
    <source>
        <strain evidence="2 5">NBRC 113352</strain>
    </source>
</reference>
<dbReference type="AlphaFoldDB" id="A0A7T8VUN8"/>
<dbReference type="RefSeq" id="WP_155418910.1">
    <property type="nucleotide sequence ID" value="NZ_BJLB01000001.1"/>
</dbReference>
<feature type="region of interest" description="Disordered" evidence="1">
    <location>
        <begin position="29"/>
        <end position="52"/>
    </location>
</feature>
<dbReference type="Proteomes" id="UP000501069">
    <property type="component" value="Chromosome"/>
</dbReference>
<dbReference type="GeneID" id="57960184"/>
<proteinExistence type="predicted"/>
<reference evidence="3" key="4">
    <citation type="submission" date="2020-02" db="EMBL/GenBank/DDBJ databases">
        <authorList>
            <person name="Littmann E."/>
            <person name="Sorbara M."/>
        </authorList>
    </citation>
    <scope>NUCLEOTIDE SEQUENCE</scope>
    <source>
        <strain evidence="3">MSK.2.26</strain>
    </source>
</reference>
<evidence type="ECO:0000313" key="4">
    <source>
        <dbReference type="EMBL" id="QIX89706.1"/>
    </source>
</evidence>
<reference evidence="4 6" key="2">
    <citation type="submission" date="2019-11" db="EMBL/GenBank/DDBJ databases">
        <title>FDA dAtabase for Regulatory Grade micrObial Sequences (FDA-ARGOS): Supporting development and validation of Infectious Disease Dx tests.</title>
        <authorList>
            <person name="Turner S."/>
            <person name="Byrd R."/>
            <person name="Tallon L."/>
            <person name="Sadzewicz L."/>
            <person name="Vavikolanu K."/>
            <person name="Mehta A."/>
            <person name="Aluvathingal J."/>
            <person name="Nadendla S."/>
            <person name="Myers T."/>
            <person name="Yan Y."/>
            <person name="Sichtig H."/>
        </authorList>
    </citation>
    <scope>NUCLEOTIDE SEQUENCE [LARGE SCALE GENOMIC DNA]</scope>
    <source>
        <strain evidence="4 6">FDAARGOS_739</strain>
    </source>
</reference>
<gene>
    <name evidence="2" type="ORF">Ccl03g_26110</name>
    <name evidence="4" type="ORF">FOC47_03305</name>
    <name evidence="3" type="ORF">G5B26_21110</name>
</gene>
<accession>A0A7T8VUN8</accession>
<evidence type="ECO:0000256" key="1">
    <source>
        <dbReference type="SAM" id="MobiDB-lite"/>
    </source>
</evidence>
<organism evidence="2 5">
    <name type="scientific">Enterocloster clostridioformis</name>
    <dbReference type="NCBI Taxonomy" id="1531"/>
    <lineage>
        <taxon>Bacteria</taxon>
        <taxon>Bacillati</taxon>
        <taxon>Bacillota</taxon>
        <taxon>Clostridia</taxon>
        <taxon>Lachnospirales</taxon>
        <taxon>Lachnospiraceae</taxon>
        <taxon>Enterocloster</taxon>
    </lineage>
</organism>
<evidence type="ECO:0000313" key="6">
    <source>
        <dbReference type="Proteomes" id="UP000501069"/>
    </source>
</evidence>
<evidence type="ECO:0000313" key="3">
    <source>
        <dbReference type="EMBL" id="NSJ46017.1"/>
    </source>
</evidence>
<dbReference type="Proteomes" id="UP000315200">
    <property type="component" value="Unassembled WGS sequence"/>
</dbReference>
<evidence type="ECO:0000313" key="5">
    <source>
        <dbReference type="Proteomes" id="UP000315200"/>
    </source>
</evidence>
<dbReference type="EMBL" id="BJLB01000001">
    <property type="protein sequence ID" value="GEA36898.1"/>
    <property type="molecule type" value="Genomic_DNA"/>
</dbReference>
<dbReference type="EMBL" id="CP050964">
    <property type="protein sequence ID" value="QIX89706.1"/>
    <property type="molecule type" value="Genomic_DNA"/>
</dbReference>
<evidence type="ECO:0000313" key="2">
    <source>
        <dbReference type="EMBL" id="GEA36898.1"/>
    </source>
</evidence>
<dbReference type="Proteomes" id="UP000719916">
    <property type="component" value="Unassembled WGS sequence"/>
</dbReference>
<feature type="compositionally biased region" description="Basic residues" evidence="1">
    <location>
        <begin position="43"/>
        <end position="52"/>
    </location>
</feature>
<sequence length="52" mass="6156">MIIPVFRMDKIRKNSTLDVKIIITKLQGKEGRRHTRGLPEGRLKKRRENTNI</sequence>
<reference evidence="3 7" key="3">
    <citation type="journal article" date="2020" name="Cell Host Microbe">
        <title>Functional and Genomic Variation between Human-Derived Isolates of Lachnospiraceae Reveals Inter- and Intra-Species Diversity.</title>
        <authorList>
            <person name="Sorbara M.T."/>
            <person name="Littmann E.R."/>
            <person name="Fontana E."/>
            <person name="Moody T.U."/>
            <person name="Kohout C.E."/>
            <person name="Gjonbalaj M."/>
            <person name="Eaton V."/>
            <person name="Seok R."/>
            <person name="Leiner I.M."/>
            <person name="Pamer E.G."/>
        </authorList>
    </citation>
    <scope>NUCLEOTIDE SEQUENCE [LARGE SCALE GENOMIC DNA]</scope>
    <source>
        <strain evidence="3 7">MSK.2.26</strain>
    </source>
</reference>
<dbReference type="EMBL" id="JAAISW010000051">
    <property type="protein sequence ID" value="NSJ46017.1"/>
    <property type="molecule type" value="Genomic_DNA"/>
</dbReference>
<protein>
    <submittedName>
        <fullName evidence="2">Uncharacterized protein</fullName>
    </submittedName>
</protein>
<evidence type="ECO:0000313" key="7">
    <source>
        <dbReference type="Proteomes" id="UP000719916"/>
    </source>
</evidence>